<dbReference type="Pfam" id="PF00155">
    <property type="entry name" value="Aminotran_1_2"/>
    <property type="match status" value="1"/>
</dbReference>
<evidence type="ECO:0000256" key="19">
    <source>
        <dbReference type="SAM" id="MobiDB-lite"/>
    </source>
</evidence>
<evidence type="ECO:0000256" key="10">
    <source>
        <dbReference type="ARBA" id="ARBA00022824"/>
    </source>
</evidence>
<dbReference type="PANTHER" id="PTHR13693:SF3">
    <property type="entry name" value="LD36009P"/>
    <property type="match status" value="1"/>
</dbReference>
<keyword evidence="11 18" id="KW-0663">Pyridoxal phosphate</keyword>
<evidence type="ECO:0000256" key="6">
    <source>
        <dbReference type="ARBA" id="ARBA00008392"/>
    </source>
</evidence>
<name>A0A9Q1CFM7_HOLLE</name>
<dbReference type="InterPro" id="IPR015424">
    <property type="entry name" value="PyrdxlP-dep_Trfase"/>
</dbReference>
<evidence type="ECO:0000256" key="11">
    <source>
        <dbReference type="ARBA" id="ARBA00022898"/>
    </source>
</evidence>
<dbReference type="OrthoDB" id="65434at2759"/>
<evidence type="ECO:0000256" key="2">
    <source>
        <dbReference type="ARBA" id="ARBA00004240"/>
    </source>
</evidence>
<dbReference type="InterPro" id="IPR001917">
    <property type="entry name" value="Aminotrans_II_pyridoxalP_BS"/>
</dbReference>
<dbReference type="EC" id="2.3.1.50" evidence="7"/>
<dbReference type="GO" id="GO:0004758">
    <property type="term" value="F:serine C-palmitoyltransferase activity"/>
    <property type="evidence" value="ECO:0007669"/>
    <property type="project" value="UniProtKB-EC"/>
</dbReference>
<keyword evidence="15 20" id="KW-0472">Membrane</keyword>
<evidence type="ECO:0000256" key="18">
    <source>
        <dbReference type="RuleBase" id="RU003693"/>
    </source>
</evidence>
<dbReference type="GO" id="GO:0046512">
    <property type="term" value="P:sphingosine biosynthetic process"/>
    <property type="evidence" value="ECO:0007669"/>
    <property type="project" value="TreeGrafter"/>
</dbReference>
<evidence type="ECO:0000256" key="14">
    <source>
        <dbReference type="ARBA" id="ARBA00023098"/>
    </source>
</evidence>
<dbReference type="Gene3D" id="3.90.1150.10">
    <property type="entry name" value="Aspartate Aminotransferase, domain 1"/>
    <property type="match status" value="1"/>
</dbReference>
<evidence type="ECO:0000313" key="23">
    <source>
        <dbReference type="Proteomes" id="UP001152320"/>
    </source>
</evidence>
<keyword evidence="8" id="KW-0808">Transferase</keyword>
<keyword evidence="13 20" id="KW-1133">Transmembrane helix</keyword>
<feature type="transmembrane region" description="Helical" evidence="20">
    <location>
        <begin position="94"/>
        <end position="113"/>
    </location>
</feature>
<keyword evidence="23" id="KW-1185">Reference proteome</keyword>
<dbReference type="InterPro" id="IPR004839">
    <property type="entry name" value="Aminotransferase_I/II_large"/>
</dbReference>
<dbReference type="PANTHER" id="PTHR13693">
    <property type="entry name" value="CLASS II AMINOTRANSFERASE/8-AMINO-7-OXONONANOATE SYNTHASE"/>
    <property type="match status" value="1"/>
</dbReference>
<evidence type="ECO:0000256" key="5">
    <source>
        <dbReference type="ARBA" id="ARBA00004991"/>
    </source>
</evidence>
<proteinExistence type="inferred from homology"/>
<comment type="subcellular location">
    <subcellularLocation>
        <location evidence="2">Endoplasmic reticulum</location>
    </subcellularLocation>
    <subcellularLocation>
        <location evidence="3">Membrane</location>
    </subcellularLocation>
</comment>
<keyword evidence="16" id="KW-0012">Acyltransferase</keyword>
<evidence type="ECO:0000256" key="15">
    <source>
        <dbReference type="ARBA" id="ARBA00023136"/>
    </source>
</evidence>
<dbReference type="FunFam" id="3.40.640.10:FF:000047">
    <property type="entry name" value="serine palmitoyltransferase 2 isoform X1"/>
    <property type="match status" value="1"/>
</dbReference>
<keyword evidence="12" id="KW-0746">Sphingolipid metabolism</keyword>
<dbReference type="InterPro" id="IPR015422">
    <property type="entry name" value="PyrdxlP-dep_Trfase_small"/>
</dbReference>
<gene>
    <name evidence="22" type="ORF">HOLleu_07075</name>
</gene>
<dbReference type="GO" id="GO:0016020">
    <property type="term" value="C:membrane"/>
    <property type="evidence" value="ECO:0007669"/>
    <property type="project" value="UniProtKB-SubCell"/>
</dbReference>
<dbReference type="AlphaFoldDB" id="A0A9Q1CFM7"/>
<evidence type="ECO:0000259" key="21">
    <source>
        <dbReference type="Pfam" id="PF00155"/>
    </source>
</evidence>
<accession>A0A9Q1CFM7</accession>
<evidence type="ECO:0000256" key="17">
    <source>
        <dbReference type="ARBA" id="ARBA00048528"/>
    </source>
</evidence>
<reference evidence="22" key="1">
    <citation type="submission" date="2021-10" db="EMBL/GenBank/DDBJ databases">
        <title>Tropical sea cucumber genome reveals ecological adaptation and Cuvierian tubules defense mechanism.</title>
        <authorList>
            <person name="Chen T."/>
        </authorList>
    </citation>
    <scope>NUCLEOTIDE SEQUENCE</scope>
    <source>
        <strain evidence="22">Nanhai2018</strain>
        <tissue evidence="22">Muscle</tissue>
    </source>
</reference>
<comment type="pathway">
    <text evidence="5">Sphingolipid metabolism.</text>
</comment>
<keyword evidence="14" id="KW-0443">Lipid metabolism</keyword>
<evidence type="ECO:0000256" key="12">
    <source>
        <dbReference type="ARBA" id="ARBA00022919"/>
    </source>
</evidence>
<keyword evidence="10" id="KW-0256">Endoplasmic reticulum</keyword>
<dbReference type="SUPFAM" id="SSF53383">
    <property type="entry name" value="PLP-dependent transferases"/>
    <property type="match status" value="1"/>
</dbReference>
<comment type="caution">
    <text evidence="22">The sequence shown here is derived from an EMBL/GenBank/DDBJ whole genome shotgun (WGS) entry which is preliminary data.</text>
</comment>
<evidence type="ECO:0000256" key="8">
    <source>
        <dbReference type="ARBA" id="ARBA00022679"/>
    </source>
</evidence>
<dbReference type="InterPro" id="IPR050087">
    <property type="entry name" value="AON_synthase_class-II"/>
</dbReference>
<dbReference type="InterPro" id="IPR015421">
    <property type="entry name" value="PyrdxlP-dep_Trfase_major"/>
</dbReference>
<keyword evidence="9 20" id="KW-0812">Transmembrane</keyword>
<evidence type="ECO:0000256" key="9">
    <source>
        <dbReference type="ARBA" id="ARBA00022692"/>
    </source>
</evidence>
<dbReference type="PROSITE" id="PS00599">
    <property type="entry name" value="AA_TRANSFER_CLASS_2"/>
    <property type="match status" value="1"/>
</dbReference>
<feature type="domain" description="Aminotransferase class I/classII large" evidence="21">
    <location>
        <begin position="194"/>
        <end position="552"/>
    </location>
</feature>
<feature type="region of interest" description="Disordered" evidence="19">
    <location>
        <begin position="34"/>
        <end position="87"/>
    </location>
</feature>
<comment type="similarity">
    <text evidence="6 18">Belongs to the class-II pyridoxal-phosphate-dependent aminotransferase family.</text>
</comment>
<dbReference type="EMBL" id="JAIZAY010000003">
    <property type="protein sequence ID" value="KAJ8044347.1"/>
    <property type="molecule type" value="Genomic_DNA"/>
</dbReference>
<dbReference type="CDD" id="cd06454">
    <property type="entry name" value="KBL_like"/>
    <property type="match status" value="1"/>
</dbReference>
<dbReference type="GO" id="GO:0017059">
    <property type="term" value="C:serine palmitoyltransferase complex"/>
    <property type="evidence" value="ECO:0007669"/>
    <property type="project" value="TreeGrafter"/>
</dbReference>
<feature type="compositionally biased region" description="Polar residues" evidence="19">
    <location>
        <begin position="57"/>
        <end position="71"/>
    </location>
</feature>
<evidence type="ECO:0000256" key="3">
    <source>
        <dbReference type="ARBA" id="ARBA00004370"/>
    </source>
</evidence>
<evidence type="ECO:0000313" key="22">
    <source>
        <dbReference type="EMBL" id="KAJ8044347.1"/>
    </source>
</evidence>
<protein>
    <recommendedName>
        <fullName evidence="7">serine C-palmitoyltransferase</fullName>
        <ecNumber evidence="7">2.3.1.50</ecNumber>
    </recommendedName>
</protein>
<sequence length="589" mass="66552">MYKYWVMEMMEAHHQQSLAIQMKQRRLANGHKPVSIPQEALPNGLHRENVNRKHTAQRNGITKSASSSKNNVPKKEAHPSQEGKASASYEPTPLVWAVITFWCYFILVIVGWVRDILRKTGLENTKGGQEKEHMKEFPSLYQGFDNFYVRNIYIKLRDNFNIPVCGIPGAEFELAERRTDDYNWTYHMTGRTKRCINLGSYNYLGFAENSGWRHEEVRKVIKEYGSGVGSSRQEVGTLDLHQELESLVAEYTGKEDAITFGMGFATNALNIPALVGKGCLVISDKLNHASLILGIRLSGAVVRVFEHNDMKSLEKVLRKAVVEGQPRTHRPWKKILVIVEGVYSMEGTIVNLPEVVALKKKYKAYLYLDEAHSIGAMGKTGKGVVEYWGVDPKDVDIMMGTFTKSFGSSGGYIAADKKIINHLRLHSHSATYSTAMPAPLAQQIIVCFKTLLGRDGTDEGMYRTRRLAWNVKYFRSKLKQMGYIVYGHDDSPVVPIMIYLPSKVGAMGRLCRERGIGLVLVGFPATPITETRIRVCLSAGHTKEMLDKTLDAFDEYGDLLWMKYSSQEVPQTIIPPYPQREKKGDENEE</sequence>
<comment type="cofactor">
    <cofactor evidence="1 18">
        <name>pyridoxal 5'-phosphate</name>
        <dbReference type="ChEBI" id="CHEBI:597326"/>
    </cofactor>
</comment>
<comment type="pathway">
    <text evidence="4">Lipid metabolism; sphingolipid metabolism.</text>
</comment>
<dbReference type="GO" id="GO:0046513">
    <property type="term" value="P:ceramide biosynthetic process"/>
    <property type="evidence" value="ECO:0007669"/>
    <property type="project" value="TreeGrafter"/>
</dbReference>
<evidence type="ECO:0000256" key="7">
    <source>
        <dbReference type="ARBA" id="ARBA00013220"/>
    </source>
</evidence>
<evidence type="ECO:0000256" key="13">
    <source>
        <dbReference type="ARBA" id="ARBA00022989"/>
    </source>
</evidence>
<dbReference type="Gene3D" id="3.40.640.10">
    <property type="entry name" value="Type I PLP-dependent aspartate aminotransferase-like (Major domain)"/>
    <property type="match status" value="1"/>
</dbReference>
<evidence type="ECO:0000256" key="1">
    <source>
        <dbReference type="ARBA" id="ARBA00001933"/>
    </source>
</evidence>
<dbReference type="GO" id="GO:0030170">
    <property type="term" value="F:pyridoxal phosphate binding"/>
    <property type="evidence" value="ECO:0007669"/>
    <property type="project" value="InterPro"/>
</dbReference>
<organism evidence="22 23">
    <name type="scientific">Holothuria leucospilota</name>
    <name type="common">Black long sea cucumber</name>
    <name type="synonym">Mertensiothuria leucospilota</name>
    <dbReference type="NCBI Taxonomy" id="206669"/>
    <lineage>
        <taxon>Eukaryota</taxon>
        <taxon>Metazoa</taxon>
        <taxon>Echinodermata</taxon>
        <taxon>Eleutherozoa</taxon>
        <taxon>Echinozoa</taxon>
        <taxon>Holothuroidea</taxon>
        <taxon>Aspidochirotacea</taxon>
        <taxon>Aspidochirotida</taxon>
        <taxon>Holothuriidae</taxon>
        <taxon>Holothuria</taxon>
    </lineage>
</organism>
<dbReference type="GO" id="GO:0005783">
    <property type="term" value="C:endoplasmic reticulum"/>
    <property type="evidence" value="ECO:0007669"/>
    <property type="project" value="UniProtKB-SubCell"/>
</dbReference>
<dbReference type="Proteomes" id="UP001152320">
    <property type="component" value="Chromosome 3"/>
</dbReference>
<evidence type="ECO:0000256" key="4">
    <source>
        <dbReference type="ARBA" id="ARBA00004760"/>
    </source>
</evidence>
<evidence type="ECO:0000256" key="16">
    <source>
        <dbReference type="ARBA" id="ARBA00023315"/>
    </source>
</evidence>
<evidence type="ECO:0000256" key="20">
    <source>
        <dbReference type="SAM" id="Phobius"/>
    </source>
</evidence>
<comment type="catalytic activity">
    <reaction evidence="17">
        <text>L-serine + hexadecanoyl-CoA + H(+) = 3-oxosphinganine + CO2 + CoA</text>
        <dbReference type="Rhea" id="RHEA:14761"/>
        <dbReference type="ChEBI" id="CHEBI:15378"/>
        <dbReference type="ChEBI" id="CHEBI:16526"/>
        <dbReference type="ChEBI" id="CHEBI:33384"/>
        <dbReference type="ChEBI" id="CHEBI:57287"/>
        <dbReference type="ChEBI" id="CHEBI:57379"/>
        <dbReference type="ChEBI" id="CHEBI:58299"/>
        <dbReference type="EC" id="2.3.1.50"/>
    </reaction>
</comment>